<accession>A0A4U7KYR7</accession>
<proteinExistence type="predicted"/>
<evidence type="ECO:0000313" key="2">
    <source>
        <dbReference type="EMBL" id="TKY88568.1"/>
    </source>
</evidence>
<feature type="region of interest" description="Disordered" evidence="1">
    <location>
        <begin position="1"/>
        <end position="55"/>
    </location>
</feature>
<evidence type="ECO:0000256" key="1">
    <source>
        <dbReference type="SAM" id="MobiDB-lite"/>
    </source>
</evidence>
<dbReference type="AlphaFoldDB" id="A0A4U7KYR7"/>
<dbReference type="EMBL" id="SRRM01000008">
    <property type="protein sequence ID" value="TKY88568.1"/>
    <property type="molecule type" value="Genomic_DNA"/>
</dbReference>
<evidence type="ECO:0000313" key="3">
    <source>
        <dbReference type="Proteomes" id="UP000306050"/>
    </source>
</evidence>
<evidence type="ECO:0008006" key="4">
    <source>
        <dbReference type="Google" id="ProtNLM"/>
    </source>
</evidence>
<protein>
    <recommendedName>
        <fullName evidence="4">Splicing arginine serine-rich 12</fullName>
    </recommendedName>
</protein>
<feature type="compositionally biased region" description="Acidic residues" evidence="1">
    <location>
        <begin position="278"/>
        <end position="292"/>
    </location>
</feature>
<feature type="compositionally biased region" description="Basic and acidic residues" evidence="1">
    <location>
        <begin position="301"/>
        <end position="338"/>
    </location>
</feature>
<dbReference type="GeneID" id="40725452"/>
<sequence>MAGDDDHYSTHRSRRDDRDASHRRTHGSDREHNRETSRRRSRSPSPHAQSRTLHPVLARFGVRELTPDDYYIRSAEFKAWLSETKSKYLDEISSQDARRYFERFVRRWNEGRLDDDFYTGKIRGASVASGSGTRHRWGFATASAAEKEQLAMVRDTVDTLTNGDSRGAAEARDAERRARHGRSMQSQSDAGPPLPTPPARDSGWTSRKSHAESQYDREHTQQLSRVAASETRRRARHDQADQDEALHGRATGRERALEKKRQLNTDNRDFANRRLNDDGIELDDRELYDDDSPALKAGGSGERRMGKREQSRQERLEERRAEMQEKVSAMKEKDSKTMEMLRALAQERFGGS</sequence>
<feature type="compositionally biased region" description="Basic and acidic residues" evidence="1">
    <location>
        <begin position="209"/>
        <end position="220"/>
    </location>
</feature>
<dbReference type="PANTHER" id="PTHR34117:SF1">
    <property type="entry name" value="STYLE CELL-CYCLE INHIBITOR 1"/>
    <property type="match status" value="1"/>
</dbReference>
<dbReference type="PANTHER" id="PTHR34117">
    <property type="entry name" value="STYLE CELL-CYCLE INHIBITOR 1"/>
    <property type="match status" value="1"/>
</dbReference>
<gene>
    <name evidence="2" type="ORF">EX895_002557</name>
</gene>
<organism evidence="2 3">
    <name type="scientific">Sporisorium graminicola</name>
    <dbReference type="NCBI Taxonomy" id="280036"/>
    <lineage>
        <taxon>Eukaryota</taxon>
        <taxon>Fungi</taxon>
        <taxon>Dikarya</taxon>
        <taxon>Basidiomycota</taxon>
        <taxon>Ustilaginomycotina</taxon>
        <taxon>Ustilaginomycetes</taxon>
        <taxon>Ustilaginales</taxon>
        <taxon>Ustilaginaceae</taxon>
        <taxon>Sporisorium</taxon>
    </lineage>
</organism>
<name>A0A4U7KYR7_9BASI</name>
<dbReference type="KEGG" id="sgra:EX895_002557"/>
<comment type="caution">
    <text evidence="2">The sequence shown here is derived from an EMBL/GenBank/DDBJ whole genome shotgun (WGS) entry which is preliminary data.</text>
</comment>
<dbReference type="InterPro" id="IPR044688">
    <property type="entry name" value="SCI-1-like"/>
</dbReference>
<dbReference type="OrthoDB" id="2139939at2759"/>
<feature type="compositionally biased region" description="Basic and acidic residues" evidence="1">
    <location>
        <begin position="167"/>
        <end position="176"/>
    </location>
</feature>
<dbReference type="Proteomes" id="UP000306050">
    <property type="component" value="Chromosome SGRAM_15"/>
</dbReference>
<feature type="compositionally biased region" description="Basic and acidic residues" evidence="1">
    <location>
        <begin position="1"/>
        <end position="38"/>
    </location>
</feature>
<feature type="region of interest" description="Disordered" evidence="1">
    <location>
        <begin position="158"/>
        <end position="338"/>
    </location>
</feature>
<reference evidence="2 3" key="1">
    <citation type="submission" date="2019-05" db="EMBL/GenBank/DDBJ databases">
        <title>Sporisorium graminicola CBS 10092 draft sequencing and annotation.</title>
        <authorList>
            <person name="Solano-Gonzalez S."/>
            <person name="Caddick M.X."/>
            <person name="Darby A."/>
        </authorList>
    </citation>
    <scope>NUCLEOTIDE SEQUENCE [LARGE SCALE GENOMIC DNA]</scope>
    <source>
        <strain evidence="2 3">CBS 10092</strain>
    </source>
</reference>
<feature type="compositionally biased region" description="Basic and acidic residues" evidence="1">
    <location>
        <begin position="237"/>
        <end position="277"/>
    </location>
</feature>
<dbReference type="RefSeq" id="XP_029740553.1">
    <property type="nucleotide sequence ID" value="XM_029883155.1"/>
</dbReference>
<keyword evidence="3" id="KW-1185">Reference proteome</keyword>